<dbReference type="PANTHER" id="PTHR33449">
    <property type="entry name" value="NUCLEOID-ASSOCIATED PROTEIN YBAB"/>
    <property type="match status" value="1"/>
</dbReference>
<evidence type="ECO:0000256" key="2">
    <source>
        <dbReference type="HAMAP-Rule" id="MF_00274"/>
    </source>
</evidence>
<dbReference type="HOGENOM" id="CLU_140930_2_1_7"/>
<comment type="function">
    <text evidence="2">Binds to DNA and alters its conformation. May be involved in regulation of gene expression, nucleoid organization and DNA protection.</text>
</comment>
<dbReference type="eggNOG" id="COG0718">
    <property type="taxonomic scope" value="Bacteria"/>
</dbReference>
<dbReference type="InterPro" id="IPR004401">
    <property type="entry name" value="YbaB/EbfC"/>
</dbReference>
<proteinExistence type="inferred from homology"/>
<dbReference type="STRING" id="326298.Suden_0335"/>
<dbReference type="InterPro" id="IPR036894">
    <property type="entry name" value="YbaB-like_sf"/>
</dbReference>
<dbReference type="GO" id="GO:0043590">
    <property type="term" value="C:bacterial nucleoid"/>
    <property type="evidence" value="ECO:0007669"/>
    <property type="project" value="UniProtKB-UniRule"/>
</dbReference>
<dbReference type="GO" id="GO:0005829">
    <property type="term" value="C:cytosol"/>
    <property type="evidence" value="ECO:0007669"/>
    <property type="project" value="TreeGrafter"/>
</dbReference>
<gene>
    <name evidence="3" type="ordered locus">Suden_0335</name>
</gene>
<dbReference type="OrthoDB" id="5343857at2"/>
<dbReference type="NCBIfam" id="TIGR00103">
    <property type="entry name" value="DNA_YbaB_EbfC"/>
    <property type="match status" value="1"/>
</dbReference>
<dbReference type="Gene3D" id="3.30.1310.10">
    <property type="entry name" value="Nucleoid-associated protein YbaB-like domain"/>
    <property type="match status" value="1"/>
</dbReference>
<keyword evidence="1 2" id="KW-0238">DNA-binding</keyword>
<organism evidence="3 4">
    <name type="scientific">Sulfurimonas denitrificans (strain ATCC 33889 / DSM 1251)</name>
    <name type="common">Thiomicrospira denitrificans (strain ATCC 33889 / DSM 1251)</name>
    <dbReference type="NCBI Taxonomy" id="326298"/>
    <lineage>
        <taxon>Bacteria</taxon>
        <taxon>Pseudomonadati</taxon>
        <taxon>Campylobacterota</taxon>
        <taxon>Epsilonproteobacteria</taxon>
        <taxon>Campylobacterales</taxon>
        <taxon>Sulfurimonadaceae</taxon>
        <taxon>Sulfurimonas</taxon>
    </lineage>
</organism>
<protein>
    <recommendedName>
        <fullName evidence="2">Nucleoid-associated protein Suden_0335</fullName>
    </recommendedName>
</protein>
<comment type="similarity">
    <text evidence="2">Belongs to the YbaB/EbfC family.</text>
</comment>
<keyword evidence="2" id="KW-0963">Cytoplasm</keyword>
<evidence type="ECO:0000313" key="3">
    <source>
        <dbReference type="EMBL" id="ABB43616.1"/>
    </source>
</evidence>
<name>Q30TR5_SULDN</name>
<dbReference type="GO" id="GO:0003677">
    <property type="term" value="F:DNA binding"/>
    <property type="evidence" value="ECO:0007669"/>
    <property type="project" value="UniProtKB-UniRule"/>
</dbReference>
<dbReference type="Pfam" id="PF02575">
    <property type="entry name" value="YbaB_DNA_bd"/>
    <property type="match status" value="1"/>
</dbReference>
<dbReference type="RefSeq" id="WP_011371970.1">
    <property type="nucleotide sequence ID" value="NC_007575.1"/>
</dbReference>
<dbReference type="Proteomes" id="UP000002714">
    <property type="component" value="Chromosome"/>
</dbReference>
<dbReference type="HAMAP" id="MF_00274">
    <property type="entry name" value="DNA_YbaB_EbfC"/>
    <property type="match status" value="1"/>
</dbReference>
<comment type="subunit">
    <text evidence="2">Homodimer.</text>
</comment>
<dbReference type="AlphaFoldDB" id="Q30TR5"/>
<dbReference type="KEGG" id="tdn:Suden_0335"/>
<comment type="subcellular location">
    <subcellularLocation>
        <location evidence="2">Cytoplasm</location>
        <location evidence="2">Nucleoid</location>
    </subcellularLocation>
</comment>
<dbReference type="PIRSF" id="PIRSF004555">
    <property type="entry name" value="UCP004555"/>
    <property type="match status" value="1"/>
</dbReference>
<dbReference type="SUPFAM" id="SSF82607">
    <property type="entry name" value="YbaB-like"/>
    <property type="match status" value="1"/>
</dbReference>
<sequence length="102" mass="10923">MFGNLSDMGKMLESMQESAKKLQSELESKVFNVKSGGGLVEITINGSGEVTDITIDNSLLGDKESLEILLIGAINDANKMVEQNRQNSALGMFGNVNPFGGR</sequence>
<reference evidence="3 4" key="1">
    <citation type="journal article" date="2008" name="Appl. Environ. Microbiol.">
        <title>Genome of the epsilonproteobacterial chemolithoautotroph Sulfurimonas denitrificans.</title>
        <authorList>
            <person name="Sievert S.M."/>
            <person name="Scott K.M."/>
            <person name="Klotz M.G."/>
            <person name="Chain P.S.G."/>
            <person name="Hauser L.J."/>
            <person name="Hemp J."/>
            <person name="Huegler M."/>
            <person name="Land M."/>
            <person name="Lapidus A."/>
            <person name="Larimer F.W."/>
            <person name="Lucas S."/>
            <person name="Malfatti S.A."/>
            <person name="Meyer F."/>
            <person name="Paulsen I.T."/>
            <person name="Ren Q."/>
            <person name="Simon J."/>
            <person name="Bailey K."/>
            <person name="Diaz E."/>
            <person name="Fitzpatrick K.A."/>
            <person name="Glover B."/>
            <person name="Gwatney N."/>
            <person name="Korajkic A."/>
            <person name="Long A."/>
            <person name="Mobberley J.M."/>
            <person name="Pantry S.N."/>
            <person name="Pazder G."/>
            <person name="Peterson S."/>
            <person name="Quintanilla J.D."/>
            <person name="Sprinkle R."/>
            <person name="Stephens J."/>
            <person name="Thomas P."/>
            <person name="Vaughn R."/>
            <person name="Weber M.J."/>
            <person name="Wooten L.L."/>
        </authorList>
    </citation>
    <scope>NUCLEOTIDE SEQUENCE [LARGE SCALE GENOMIC DNA]</scope>
    <source>
        <strain evidence="4">ATCC 33889 / DSM 1251</strain>
    </source>
</reference>
<evidence type="ECO:0000313" key="4">
    <source>
        <dbReference type="Proteomes" id="UP000002714"/>
    </source>
</evidence>
<accession>Q30TR5</accession>
<dbReference type="EMBL" id="CP000153">
    <property type="protein sequence ID" value="ABB43616.1"/>
    <property type="molecule type" value="Genomic_DNA"/>
</dbReference>
<evidence type="ECO:0000256" key="1">
    <source>
        <dbReference type="ARBA" id="ARBA00023125"/>
    </source>
</evidence>
<dbReference type="PANTHER" id="PTHR33449:SF1">
    <property type="entry name" value="NUCLEOID-ASSOCIATED PROTEIN YBAB"/>
    <property type="match status" value="1"/>
</dbReference>
<keyword evidence="4" id="KW-1185">Reference proteome</keyword>